<keyword evidence="5 10" id="KW-0552">Olfaction</keyword>
<keyword evidence="7 10" id="KW-0472">Membrane</keyword>
<dbReference type="RefSeq" id="XP_019895117.2">
    <property type="nucleotide sequence ID" value="XM_020039558.2"/>
</dbReference>
<dbReference type="InterPro" id="IPR004117">
    <property type="entry name" value="7tm6_olfct_rcpt"/>
</dbReference>
<dbReference type="PANTHER" id="PTHR21137:SF35">
    <property type="entry name" value="ODORANT RECEPTOR 19A-RELATED"/>
    <property type="match status" value="1"/>
</dbReference>
<evidence type="ECO:0000256" key="6">
    <source>
        <dbReference type="ARBA" id="ARBA00022989"/>
    </source>
</evidence>
<dbReference type="AlphaFoldDB" id="A0A9J7DN43"/>
<feature type="transmembrane region" description="Helical" evidence="10">
    <location>
        <begin position="268"/>
        <end position="293"/>
    </location>
</feature>
<comment type="subcellular location">
    <subcellularLocation>
        <location evidence="1 10">Cell membrane</location>
        <topology evidence="1 10">Multi-pass membrane protein</topology>
    </subcellularLocation>
</comment>
<evidence type="ECO:0000256" key="5">
    <source>
        <dbReference type="ARBA" id="ARBA00022725"/>
    </source>
</evidence>
<dbReference type="OrthoDB" id="6765072at2759"/>
<feature type="transmembrane region" description="Helical" evidence="10">
    <location>
        <begin position="299"/>
        <end position="319"/>
    </location>
</feature>
<evidence type="ECO:0000256" key="10">
    <source>
        <dbReference type="RuleBase" id="RU351113"/>
    </source>
</evidence>
<comment type="similarity">
    <text evidence="10">Belongs to the insect chemoreceptor superfamily. Heteromeric odorant receptor channel (TC 1.A.69) family.</text>
</comment>
<feature type="transmembrane region" description="Helical" evidence="10">
    <location>
        <begin position="131"/>
        <end position="156"/>
    </location>
</feature>
<dbReference type="Pfam" id="PF02949">
    <property type="entry name" value="7tm_6"/>
    <property type="match status" value="1"/>
</dbReference>
<feature type="transmembrane region" description="Helical" evidence="10">
    <location>
        <begin position="36"/>
        <end position="57"/>
    </location>
</feature>
<dbReference type="GO" id="GO:0005549">
    <property type="term" value="F:odorant binding"/>
    <property type="evidence" value="ECO:0007669"/>
    <property type="project" value="InterPro"/>
</dbReference>
<keyword evidence="11" id="KW-1185">Reference proteome</keyword>
<evidence type="ECO:0000256" key="3">
    <source>
        <dbReference type="ARBA" id="ARBA00022606"/>
    </source>
</evidence>
<keyword evidence="9 10" id="KW-0807">Transducer</keyword>
<dbReference type="VEuPathDB" id="VectorBase:MDOMA2_019369"/>
<proteinExistence type="inferred from homology"/>
<dbReference type="GeneID" id="101893236"/>
<keyword evidence="3 10" id="KW-0716">Sensory transduction</keyword>
<dbReference type="PANTHER" id="PTHR21137">
    <property type="entry name" value="ODORANT RECEPTOR"/>
    <property type="match status" value="1"/>
</dbReference>
<organism evidence="11 12">
    <name type="scientific">Musca domestica</name>
    <name type="common">House fly</name>
    <dbReference type="NCBI Taxonomy" id="7370"/>
    <lineage>
        <taxon>Eukaryota</taxon>
        <taxon>Metazoa</taxon>
        <taxon>Ecdysozoa</taxon>
        <taxon>Arthropoda</taxon>
        <taxon>Hexapoda</taxon>
        <taxon>Insecta</taxon>
        <taxon>Pterygota</taxon>
        <taxon>Neoptera</taxon>
        <taxon>Endopterygota</taxon>
        <taxon>Diptera</taxon>
        <taxon>Brachycera</taxon>
        <taxon>Muscomorpha</taxon>
        <taxon>Muscoidea</taxon>
        <taxon>Muscidae</taxon>
        <taxon>Musca</taxon>
    </lineage>
</organism>
<evidence type="ECO:0000313" key="11">
    <source>
        <dbReference type="Proteomes" id="UP001652621"/>
    </source>
</evidence>
<dbReference type="KEGG" id="mde:101893236"/>
<keyword evidence="6 10" id="KW-1133">Transmembrane helix</keyword>
<protein>
    <recommendedName>
        <fullName evidence="10">Odorant receptor</fullName>
    </recommendedName>
</protein>
<feature type="transmembrane region" description="Helical" evidence="10">
    <location>
        <begin position="176"/>
        <end position="200"/>
    </location>
</feature>
<name>A0A9J7DN43_MUSDO</name>
<keyword evidence="8 10" id="KW-0675">Receptor</keyword>
<evidence type="ECO:0000256" key="2">
    <source>
        <dbReference type="ARBA" id="ARBA00022475"/>
    </source>
</evidence>
<dbReference type="Proteomes" id="UP001652621">
    <property type="component" value="Unplaced"/>
</dbReference>
<dbReference type="GO" id="GO:0004984">
    <property type="term" value="F:olfactory receptor activity"/>
    <property type="evidence" value="ECO:0007669"/>
    <property type="project" value="InterPro"/>
</dbReference>
<feature type="transmembrane region" description="Helical" evidence="10">
    <location>
        <begin position="12"/>
        <end position="30"/>
    </location>
</feature>
<gene>
    <name evidence="12" type="primary">LOC101893236</name>
</gene>
<evidence type="ECO:0000256" key="9">
    <source>
        <dbReference type="ARBA" id="ARBA00023224"/>
    </source>
</evidence>
<reference evidence="12" key="1">
    <citation type="submission" date="2025-08" db="UniProtKB">
        <authorList>
            <consortium name="RefSeq"/>
        </authorList>
    </citation>
    <scope>IDENTIFICATION</scope>
    <source>
        <strain evidence="12">Aabys</strain>
        <tissue evidence="12">Whole body</tissue>
    </source>
</reference>
<evidence type="ECO:0000313" key="12">
    <source>
        <dbReference type="RefSeq" id="XP_019895117.2"/>
    </source>
</evidence>
<evidence type="ECO:0000256" key="7">
    <source>
        <dbReference type="ARBA" id="ARBA00023136"/>
    </source>
</evidence>
<keyword evidence="4 10" id="KW-0812">Transmembrane</keyword>
<evidence type="ECO:0000256" key="4">
    <source>
        <dbReference type="ARBA" id="ARBA00022692"/>
    </source>
</evidence>
<evidence type="ECO:0000256" key="1">
    <source>
        <dbReference type="ARBA" id="ARBA00004651"/>
    </source>
</evidence>
<evidence type="ECO:0000256" key="8">
    <source>
        <dbReference type="ARBA" id="ARBA00023170"/>
    </source>
</evidence>
<dbReference type="GO" id="GO:0007165">
    <property type="term" value="P:signal transduction"/>
    <property type="evidence" value="ECO:0007669"/>
    <property type="project" value="UniProtKB-KW"/>
</dbReference>
<dbReference type="GO" id="GO:0005886">
    <property type="term" value="C:plasma membrane"/>
    <property type="evidence" value="ECO:0007669"/>
    <property type="project" value="UniProtKB-SubCell"/>
</dbReference>
<comment type="caution">
    <text evidence="10">Lacks conserved residue(s) required for the propagation of feature annotation.</text>
</comment>
<keyword evidence="2" id="KW-1003">Cell membrane</keyword>
<accession>A0A9J7DN43</accession>
<sequence length="378" mass="44347">MAKTLVQRYETIVRLIRIFSGICGANIFNPAFKKNILTWIVIIFIYQYFVFTGYTLYVKIYIDKDRPSVLQVLCYLGSAVQGYCKLLNFLWNKDDIRYLIYELRDIYEKYDLKHADYRCCLEKNINRVNRFIKFMATMHLVITITLIAVVPFYRVVFNERILIMQFLFPGVDPNTAYGYTIITTIHCICILFGSFGNFAADVCFFNIVSHVPLFRDLLRCKCQDLNEILEEERASEEEGFAEIELLLKDIFQWHQKYMRYITTVKENYFWVVLVEMRTVALSIASTLFCLILGKWPGGLTYLTYCFIMLYMYCGLGTIVEITNDGFIDSCYTEIIWYRLSVHQRKMLQMMLMMTQNTEGLTIGSVIPLTVNTGLQLPN</sequence>